<evidence type="ECO:0000313" key="8">
    <source>
        <dbReference type="EMBL" id="OWF53205.1"/>
    </source>
</evidence>
<dbReference type="PANTHER" id="PTHR22625:SF70">
    <property type="entry name" value="PLEXIN A, ISOFORM A"/>
    <property type="match status" value="1"/>
</dbReference>
<dbReference type="OrthoDB" id="125363at2759"/>
<dbReference type="PROSITE" id="PS51004">
    <property type="entry name" value="SEMA"/>
    <property type="match status" value="1"/>
</dbReference>
<dbReference type="GO" id="GO:0017154">
    <property type="term" value="F:semaphorin receptor activity"/>
    <property type="evidence" value="ECO:0007669"/>
    <property type="project" value="InterPro"/>
</dbReference>
<dbReference type="InterPro" id="IPR001627">
    <property type="entry name" value="Semap_dom"/>
</dbReference>
<dbReference type="CDD" id="cd11236">
    <property type="entry name" value="Sema_plexin_like"/>
    <property type="match status" value="1"/>
</dbReference>
<evidence type="ECO:0000313" key="9">
    <source>
        <dbReference type="Proteomes" id="UP000242188"/>
    </source>
</evidence>
<dbReference type="Pfam" id="PF01403">
    <property type="entry name" value="Sema"/>
    <property type="match status" value="1"/>
</dbReference>
<dbReference type="InterPro" id="IPR015943">
    <property type="entry name" value="WD40/YVTN_repeat-like_dom_sf"/>
</dbReference>
<comment type="caution">
    <text evidence="5">Lacks conserved residue(s) required for the propagation of feature annotation.</text>
</comment>
<dbReference type="EMBL" id="NEDP02001463">
    <property type="protein sequence ID" value="OWF53205.1"/>
    <property type="molecule type" value="Genomic_DNA"/>
</dbReference>
<reference evidence="8 9" key="1">
    <citation type="journal article" date="2017" name="Nat. Ecol. Evol.">
        <title>Scallop genome provides insights into evolution of bilaterian karyotype and development.</title>
        <authorList>
            <person name="Wang S."/>
            <person name="Zhang J."/>
            <person name="Jiao W."/>
            <person name="Li J."/>
            <person name="Xun X."/>
            <person name="Sun Y."/>
            <person name="Guo X."/>
            <person name="Huan P."/>
            <person name="Dong B."/>
            <person name="Zhang L."/>
            <person name="Hu X."/>
            <person name="Sun X."/>
            <person name="Wang J."/>
            <person name="Zhao C."/>
            <person name="Wang Y."/>
            <person name="Wang D."/>
            <person name="Huang X."/>
            <person name="Wang R."/>
            <person name="Lv J."/>
            <person name="Li Y."/>
            <person name="Zhang Z."/>
            <person name="Liu B."/>
            <person name="Lu W."/>
            <person name="Hui Y."/>
            <person name="Liang J."/>
            <person name="Zhou Z."/>
            <person name="Hou R."/>
            <person name="Li X."/>
            <person name="Liu Y."/>
            <person name="Li H."/>
            <person name="Ning X."/>
            <person name="Lin Y."/>
            <person name="Zhao L."/>
            <person name="Xing Q."/>
            <person name="Dou J."/>
            <person name="Li Y."/>
            <person name="Mao J."/>
            <person name="Guo H."/>
            <person name="Dou H."/>
            <person name="Li T."/>
            <person name="Mu C."/>
            <person name="Jiang W."/>
            <person name="Fu Q."/>
            <person name="Fu X."/>
            <person name="Miao Y."/>
            <person name="Liu J."/>
            <person name="Yu Q."/>
            <person name="Li R."/>
            <person name="Liao H."/>
            <person name="Li X."/>
            <person name="Kong Y."/>
            <person name="Jiang Z."/>
            <person name="Chourrout D."/>
            <person name="Li R."/>
            <person name="Bao Z."/>
        </authorList>
    </citation>
    <scope>NUCLEOTIDE SEQUENCE [LARGE SCALE GENOMIC DNA]</scope>
    <source>
        <strain evidence="8 9">PY_sf001</strain>
    </source>
</reference>
<evidence type="ECO:0000256" key="3">
    <source>
        <dbReference type="ARBA" id="ARBA00023157"/>
    </source>
</evidence>
<evidence type="ECO:0000256" key="2">
    <source>
        <dbReference type="ARBA" id="ARBA00023136"/>
    </source>
</evidence>
<dbReference type="PANTHER" id="PTHR22625">
    <property type="entry name" value="PLEXIN"/>
    <property type="match status" value="1"/>
</dbReference>
<dbReference type="SUPFAM" id="SSF103575">
    <property type="entry name" value="Plexin repeat"/>
    <property type="match status" value="1"/>
</dbReference>
<dbReference type="Gene3D" id="3.30.1680.10">
    <property type="entry name" value="ligand-binding face of the semaphorins, domain 2"/>
    <property type="match status" value="1"/>
</dbReference>
<dbReference type="InterPro" id="IPR002165">
    <property type="entry name" value="Plexin_repeat"/>
</dbReference>
<comment type="caution">
    <text evidence="8">The sequence shown here is derived from an EMBL/GenBank/DDBJ whole genome shotgun (WGS) entry which is preliminary data.</text>
</comment>
<keyword evidence="2" id="KW-0472">Membrane</keyword>
<feature type="signal peptide" evidence="6">
    <location>
        <begin position="1"/>
        <end position="28"/>
    </location>
</feature>
<dbReference type="InterPro" id="IPR031148">
    <property type="entry name" value="Plexin"/>
</dbReference>
<dbReference type="Gene3D" id="2.130.10.10">
    <property type="entry name" value="YVTN repeat-like/Quinoprotein amine dehydrogenase"/>
    <property type="match status" value="1"/>
</dbReference>
<keyword evidence="4" id="KW-0325">Glycoprotein</keyword>
<evidence type="ECO:0000256" key="1">
    <source>
        <dbReference type="ARBA" id="ARBA00004370"/>
    </source>
</evidence>
<organism evidence="8 9">
    <name type="scientific">Mizuhopecten yessoensis</name>
    <name type="common">Japanese scallop</name>
    <name type="synonym">Patinopecten yessoensis</name>
    <dbReference type="NCBI Taxonomy" id="6573"/>
    <lineage>
        <taxon>Eukaryota</taxon>
        <taxon>Metazoa</taxon>
        <taxon>Spiralia</taxon>
        <taxon>Lophotrochozoa</taxon>
        <taxon>Mollusca</taxon>
        <taxon>Bivalvia</taxon>
        <taxon>Autobranchia</taxon>
        <taxon>Pteriomorphia</taxon>
        <taxon>Pectinida</taxon>
        <taxon>Pectinoidea</taxon>
        <taxon>Pectinidae</taxon>
        <taxon>Mizuhopecten</taxon>
    </lineage>
</organism>
<feature type="chain" id="PRO_5013120780" evidence="6">
    <location>
        <begin position="29"/>
        <end position="527"/>
    </location>
</feature>
<keyword evidence="9" id="KW-1185">Reference proteome</keyword>
<dbReference type="Pfam" id="PF01437">
    <property type="entry name" value="PSI"/>
    <property type="match status" value="1"/>
</dbReference>
<feature type="domain" description="Sema" evidence="7">
    <location>
        <begin position="19"/>
        <end position="499"/>
    </location>
</feature>
<dbReference type="GO" id="GO:0002116">
    <property type="term" value="C:semaphorin receptor complex"/>
    <property type="evidence" value="ECO:0007669"/>
    <property type="project" value="TreeGrafter"/>
</dbReference>
<protein>
    <submittedName>
        <fullName evidence="8">Plexin-A3</fullName>
    </submittedName>
</protein>
<accession>A0A210QWT8</accession>
<dbReference type="GO" id="GO:0030334">
    <property type="term" value="P:regulation of cell migration"/>
    <property type="evidence" value="ECO:0007669"/>
    <property type="project" value="TreeGrafter"/>
</dbReference>
<comment type="subcellular location">
    <subcellularLocation>
        <location evidence="1">Membrane</location>
    </subcellularLocation>
</comment>
<proteinExistence type="predicted"/>
<evidence type="ECO:0000259" key="7">
    <source>
        <dbReference type="PROSITE" id="PS51004"/>
    </source>
</evidence>
<keyword evidence="6" id="KW-0732">Signal</keyword>
<dbReference type="STRING" id="6573.A0A210QWT8"/>
<gene>
    <name evidence="8" type="ORF">KP79_PYT11528</name>
</gene>
<name>A0A210QWT8_MIZYE</name>
<dbReference type="GO" id="GO:0005886">
    <property type="term" value="C:plasma membrane"/>
    <property type="evidence" value="ECO:0007669"/>
    <property type="project" value="TreeGrafter"/>
</dbReference>
<dbReference type="SUPFAM" id="SSF101912">
    <property type="entry name" value="Sema domain"/>
    <property type="match status" value="1"/>
</dbReference>
<dbReference type="AlphaFoldDB" id="A0A210QWT8"/>
<sequence>MNKSSTMKITNLCYLLLLLQVLSTVVLCKQTNYIVTTFPNPHQQETFINMVRDVGSGKLFVAAVNYLYKFSSDLKLEQEVVTGPKEDNPNCLPPTRGTFHCRLPISLWENYNKALVIMDSEIESEKRLISCSTLFHGYCEKRWLSNISEMDEILYKPVVANNRTATTVVFIGPGPTRNNVMTNSLYVGASWTNTGQRGVRDLVNAFSSRRLDDFKLTWETFQDKSGKSIEQLHRQSFPIYYIFGVSTDDFSYVVTVQKSSTDPKAQFISKLIRVCNQDAKFRSYTEVELRCNYKGVTYNLAQAMYLIKPGTVLAEALGINLTEDVLFGVFSSGSPNQAASNARESVMCIYPMKEVRRMFTENIRKCFNGTGMTGPDYIVIPNQCLSSPYLKDINDGYCGTLDFNTPINGQDPIVANAALIINKAISTIIVTTTHRYTVAFLGSQDGHIIKVAISSQEVAEAYEEVVIDEGNAIRKNMYFDTDQRHLYAFTDTMIYKIVVKNCSQYKTCDTCLGTRDPYCGWCSLEDK</sequence>
<evidence type="ECO:0000256" key="4">
    <source>
        <dbReference type="ARBA" id="ARBA00023180"/>
    </source>
</evidence>
<dbReference type="InterPro" id="IPR036352">
    <property type="entry name" value="Semap_dom_sf"/>
</dbReference>
<keyword evidence="3" id="KW-1015">Disulfide bond</keyword>
<dbReference type="SMART" id="SM00630">
    <property type="entry name" value="Sema"/>
    <property type="match status" value="1"/>
</dbReference>
<dbReference type="Proteomes" id="UP000242188">
    <property type="component" value="Unassembled WGS sequence"/>
</dbReference>
<evidence type="ECO:0000256" key="6">
    <source>
        <dbReference type="SAM" id="SignalP"/>
    </source>
</evidence>
<evidence type="ECO:0000256" key="5">
    <source>
        <dbReference type="PROSITE-ProRule" id="PRU00352"/>
    </source>
</evidence>